<feature type="compositionally biased region" description="Pro residues" evidence="2">
    <location>
        <begin position="125"/>
        <end position="137"/>
    </location>
</feature>
<sequence length="650" mass="70561">MAATGRYHRYQRLRHLRRYREIATVLARHGLTALVEQAGLPRLGRPRPWGWLSRRRPGPSGAPPLEMPAHPTRDAAAGGRDPAGAAQALGSAAGEGPAAGGPVESGAAGAAGGPGGRSSQLAAAPSPPPGGPPPGPRAGPAAWDRERNLGLHLRRALEELGPTFVKLGQVLSTRPDLVPPDVLRELERLQDRVPPFPYEEAAAQIERELGRPIHQLFARFEPRPLAAASIGQVHAAQLPDGRPVVVKVQRPGIRRTIEADLALLMDLADLAERYSPWAAFYPFRDIAAELAASLRAELDFVGEGRNAQRLARALAGRPDVRIPAVIWEYTTPRVLTLERLEGTKLLELDALSPDAARRVARTVVDAVLDPLFRTGFFHADPHPGNILLLPGGRIGLVDFGVAGQLDRTTRRQLAAAVVALWRRDAGALLAAVEGVATIPPDADRRRLRRDLELLLDRYLDVPVGQLDLAELLPVFFDLLRRHRVRVPADLALVGKTLLSLQGVVRAIDPALSVLDLARPLGRRLLRQYLSPAEVGRRWLDRWEERAEPLLDLPVQLHALLAAARAGRPVFKVEVVERAELHQGLSRLVNRLAFSVLLLSFTILMAALVVAGALLGRSEPVLRFPFLEVGVGLLALATAALLWAIVRSGRL</sequence>
<dbReference type="Pfam" id="PF03109">
    <property type="entry name" value="ABC1"/>
    <property type="match status" value="1"/>
</dbReference>
<keyword evidence="3" id="KW-0472">Membrane</keyword>
<keyword evidence="5" id="KW-0808">Transferase</keyword>
<feature type="transmembrane region" description="Helical" evidence="3">
    <location>
        <begin position="591"/>
        <end position="613"/>
    </location>
</feature>
<dbReference type="PANTHER" id="PTHR10566:SF113">
    <property type="entry name" value="PROTEIN ACTIVITY OF BC1 COMPLEX KINASE 7, CHLOROPLASTIC"/>
    <property type="match status" value="1"/>
</dbReference>
<keyword evidence="6" id="KW-1185">Reference proteome</keyword>
<keyword evidence="5" id="KW-0418">Kinase</keyword>
<dbReference type="InterPro" id="IPR011009">
    <property type="entry name" value="Kinase-like_dom_sf"/>
</dbReference>
<accession>A0ABZ0QLL4</accession>
<dbReference type="RefSeq" id="WP_318749995.1">
    <property type="nucleotide sequence ID" value="NZ_CP132508.1"/>
</dbReference>
<keyword evidence="3" id="KW-1133">Transmembrane helix</keyword>
<evidence type="ECO:0000259" key="4">
    <source>
        <dbReference type="PROSITE" id="PS50011"/>
    </source>
</evidence>
<dbReference type="SUPFAM" id="SSF56112">
    <property type="entry name" value="Protein kinase-like (PK-like)"/>
    <property type="match status" value="1"/>
</dbReference>
<reference evidence="5 6" key="1">
    <citation type="submission" date="2023-08" db="EMBL/GenBank/DDBJ databases">
        <title>Genome sequence of Thermaerobacter compostii strain Ins1, a spore-forming filamentous bacterium isolated from a deep geothermal reservoir.</title>
        <authorList>
            <person name="Bregnard D."/>
            <person name="Gonzalez D."/>
            <person name="Junier P."/>
        </authorList>
    </citation>
    <scope>NUCLEOTIDE SEQUENCE [LARGE SCALE GENOMIC DNA]</scope>
    <source>
        <strain evidence="5 6">Ins1</strain>
    </source>
</reference>
<dbReference type="PANTHER" id="PTHR10566">
    <property type="entry name" value="CHAPERONE-ACTIVITY OF BC1 COMPLEX CABC1 -RELATED"/>
    <property type="match status" value="1"/>
</dbReference>
<evidence type="ECO:0000256" key="2">
    <source>
        <dbReference type="SAM" id="MobiDB-lite"/>
    </source>
</evidence>
<dbReference type="InterPro" id="IPR000719">
    <property type="entry name" value="Prot_kinase_dom"/>
</dbReference>
<evidence type="ECO:0000256" key="3">
    <source>
        <dbReference type="SAM" id="Phobius"/>
    </source>
</evidence>
<comment type="similarity">
    <text evidence="1">Belongs to the protein kinase superfamily. ADCK protein kinase family.</text>
</comment>
<dbReference type="InterPro" id="IPR004147">
    <property type="entry name" value="ABC1_dom"/>
</dbReference>
<dbReference type="PROSITE" id="PS50011">
    <property type="entry name" value="PROTEIN_KINASE_DOM"/>
    <property type="match status" value="1"/>
</dbReference>
<feature type="domain" description="Protein kinase" evidence="4">
    <location>
        <begin position="219"/>
        <end position="550"/>
    </location>
</feature>
<gene>
    <name evidence="5" type="ORF">Q5761_06925</name>
</gene>
<evidence type="ECO:0000313" key="6">
    <source>
        <dbReference type="Proteomes" id="UP001304683"/>
    </source>
</evidence>
<name>A0ABZ0QLL4_9FIRM</name>
<organism evidence="5 6">
    <name type="scientific">Thermaerobacter composti</name>
    <dbReference type="NCBI Taxonomy" id="554949"/>
    <lineage>
        <taxon>Bacteria</taxon>
        <taxon>Bacillati</taxon>
        <taxon>Bacillota</taxon>
        <taxon>Clostridia</taxon>
        <taxon>Eubacteriales</taxon>
        <taxon>Clostridiales Family XVII. Incertae Sedis</taxon>
        <taxon>Thermaerobacter</taxon>
    </lineage>
</organism>
<feature type="compositionally biased region" description="Low complexity" evidence="2">
    <location>
        <begin position="74"/>
        <end position="108"/>
    </location>
</feature>
<dbReference type="EMBL" id="CP132508">
    <property type="protein sequence ID" value="WPD18124.1"/>
    <property type="molecule type" value="Genomic_DNA"/>
</dbReference>
<protein>
    <submittedName>
        <fullName evidence="5">AarF/ABC1/UbiB kinase family protein</fullName>
    </submittedName>
</protein>
<dbReference type="Gene3D" id="1.10.510.10">
    <property type="entry name" value="Transferase(Phosphotransferase) domain 1"/>
    <property type="match status" value="1"/>
</dbReference>
<proteinExistence type="inferred from homology"/>
<dbReference type="CDD" id="cd05121">
    <property type="entry name" value="ABC1_ADCK3-like"/>
    <property type="match status" value="1"/>
</dbReference>
<feature type="transmembrane region" description="Helical" evidence="3">
    <location>
        <begin position="625"/>
        <end position="645"/>
    </location>
</feature>
<evidence type="ECO:0000313" key="5">
    <source>
        <dbReference type="EMBL" id="WPD18124.1"/>
    </source>
</evidence>
<dbReference type="GO" id="GO:0016301">
    <property type="term" value="F:kinase activity"/>
    <property type="evidence" value="ECO:0007669"/>
    <property type="project" value="UniProtKB-KW"/>
</dbReference>
<dbReference type="InterPro" id="IPR050154">
    <property type="entry name" value="UbiB_kinase"/>
</dbReference>
<dbReference type="Proteomes" id="UP001304683">
    <property type="component" value="Chromosome"/>
</dbReference>
<keyword evidence="3" id="KW-0812">Transmembrane</keyword>
<evidence type="ECO:0000256" key="1">
    <source>
        <dbReference type="ARBA" id="ARBA00009670"/>
    </source>
</evidence>
<feature type="region of interest" description="Disordered" evidence="2">
    <location>
        <begin position="42"/>
        <end position="143"/>
    </location>
</feature>